<organism evidence="2 3">
    <name type="scientific">Exidia glandulosa HHB12029</name>
    <dbReference type="NCBI Taxonomy" id="1314781"/>
    <lineage>
        <taxon>Eukaryota</taxon>
        <taxon>Fungi</taxon>
        <taxon>Dikarya</taxon>
        <taxon>Basidiomycota</taxon>
        <taxon>Agaricomycotina</taxon>
        <taxon>Agaricomycetes</taxon>
        <taxon>Auriculariales</taxon>
        <taxon>Exidiaceae</taxon>
        <taxon>Exidia</taxon>
    </lineage>
</organism>
<name>A0A165FAH8_EXIGL</name>
<reference evidence="2 3" key="1">
    <citation type="journal article" date="2016" name="Mol. Biol. Evol.">
        <title>Comparative Genomics of Early-Diverging Mushroom-Forming Fungi Provides Insights into the Origins of Lignocellulose Decay Capabilities.</title>
        <authorList>
            <person name="Nagy L.G."/>
            <person name="Riley R."/>
            <person name="Tritt A."/>
            <person name="Adam C."/>
            <person name="Daum C."/>
            <person name="Floudas D."/>
            <person name="Sun H."/>
            <person name="Yadav J.S."/>
            <person name="Pangilinan J."/>
            <person name="Larsson K.H."/>
            <person name="Matsuura K."/>
            <person name="Barry K."/>
            <person name="Labutti K."/>
            <person name="Kuo R."/>
            <person name="Ohm R.A."/>
            <person name="Bhattacharya S.S."/>
            <person name="Shirouzu T."/>
            <person name="Yoshinaga Y."/>
            <person name="Martin F.M."/>
            <person name="Grigoriev I.V."/>
            <person name="Hibbett D.S."/>
        </authorList>
    </citation>
    <scope>NUCLEOTIDE SEQUENCE [LARGE SCALE GENOMIC DNA]</scope>
    <source>
        <strain evidence="2 3">HHB12029</strain>
    </source>
</reference>
<accession>A0A165FAH8</accession>
<evidence type="ECO:0000313" key="2">
    <source>
        <dbReference type="EMBL" id="KZV88678.1"/>
    </source>
</evidence>
<evidence type="ECO:0000256" key="1">
    <source>
        <dbReference type="SAM" id="MobiDB-lite"/>
    </source>
</evidence>
<dbReference type="AlphaFoldDB" id="A0A165FAH8"/>
<dbReference type="InParanoid" id="A0A165FAH8"/>
<proteinExistence type="predicted"/>
<dbReference type="Proteomes" id="UP000077266">
    <property type="component" value="Unassembled WGS sequence"/>
</dbReference>
<protein>
    <submittedName>
        <fullName evidence="2">Uncharacterized protein</fullName>
    </submittedName>
</protein>
<gene>
    <name evidence="2" type="ORF">EXIGLDRAFT_839048</name>
</gene>
<feature type="region of interest" description="Disordered" evidence="1">
    <location>
        <begin position="81"/>
        <end position="114"/>
    </location>
</feature>
<feature type="compositionally biased region" description="Basic residues" evidence="1">
    <location>
        <begin position="94"/>
        <end position="103"/>
    </location>
</feature>
<dbReference type="EMBL" id="KV426093">
    <property type="protein sequence ID" value="KZV88678.1"/>
    <property type="molecule type" value="Genomic_DNA"/>
</dbReference>
<evidence type="ECO:0000313" key="3">
    <source>
        <dbReference type="Proteomes" id="UP000077266"/>
    </source>
</evidence>
<sequence>MANTSYLPLDFGWNASAAALRRWFTGGVEQNTSDAQGSAALQDVEVAARAESTEPVPHAAHEDGNLGITVLAQAPVPNSFASSAAPLVPTTGKRSTRASRRHRHDDEVAFSGKKRSRQLRRNFLQATALGAIGYVGKRFPSNVDDIARRAVEQARA</sequence>
<keyword evidence="3" id="KW-1185">Reference proteome</keyword>